<organism evidence="2 3">
    <name type="scientific">Aeromonas hydrophila</name>
    <dbReference type="NCBI Taxonomy" id="644"/>
    <lineage>
        <taxon>Bacteria</taxon>
        <taxon>Pseudomonadati</taxon>
        <taxon>Pseudomonadota</taxon>
        <taxon>Gammaproteobacteria</taxon>
        <taxon>Aeromonadales</taxon>
        <taxon>Aeromonadaceae</taxon>
        <taxon>Aeromonas</taxon>
    </lineage>
</organism>
<dbReference type="Proteomes" id="UP001214666">
    <property type="component" value="Chromosome"/>
</dbReference>
<evidence type="ECO:0000256" key="1">
    <source>
        <dbReference type="SAM" id="Phobius"/>
    </source>
</evidence>
<sequence length="99" mass="11638">MDFSFLKEMSFAQFISFLISTLPFCYATWLAMKKRVQALEDKINVLEQGIALEKQQSRLETDMLKDGLRKVEENQDRMVTKMDANFADIQRDIKLLLQK</sequence>
<protein>
    <submittedName>
        <fullName evidence="2">Uncharacterized protein</fullName>
    </submittedName>
</protein>
<reference evidence="2" key="1">
    <citation type="submission" date="2023-02" db="EMBL/GenBank/DDBJ databases">
        <title>The sequence of Aeromonas hydrophila K533.</title>
        <authorList>
            <person name="Luo X."/>
        </authorList>
    </citation>
    <scope>NUCLEOTIDE SEQUENCE</scope>
    <source>
        <strain evidence="2">K533</strain>
    </source>
</reference>
<keyword evidence="1" id="KW-0472">Membrane</keyword>
<feature type="transmembrane region" description="Helical" evidence="1">
    <location>
        <begin position="12"/>
        <end position="32"/>
    </location>
</feature>
<dbReference type="EMBL" id="CP118942">
    <property type="protein sequence ID" value="WEE28316.1"/>
    <property type="molecule type" value="Genomic_DNA"/>
</dbReference>
<name>A0AAX3PA34_AERHY</name>
<keyword evidence="1" id="KW-1133">Transmembrane helix</keyword>
<dbReference type="AlphaFoldDB" id="A0AAX3PA34"/>
<evidence type="ECO:0000313" key="2">
    <source>
        <dbReference type="EMBL" id="WEE28316.1"/>
    </source>
</evidence>
<evidence type="ECO:0000313" key="3">
    <source>
        <dbReference type="Proteomes" id="UP001214666"/>
    </source>
</evidence>
<gene>
    <name evidence="2" type="ORF">PY771_08360</name>
</gene>
<keyword evidence="1" id="KW-0812">Transmembrane</keyword>
<proteinExistence type="predicted"/>
<accession>A0AAX3PA34</accession>
<dbReference type="RefSeq" id="WP_275115874.1">
    <property type="nucleotide sequence ID" value="NZ_CP118942.1"/>
</dbReference>